<dbReference type="GO" id="GO:0003676">
    <property type="term" value="F:nucleic acid binding"/>
    <property type="evidence" value="ECO:0007669"/>
    <property type="project" value="InterPro"/>
</dbReference>
<protein>
    <submittedName>
        <fullName evidence="1">Uncharacterized protein</fullName>
    </submittedName>
</protein>
<evidence type="ECO:0000313" key="1">
    <source>
        <dbReference type="EMBL" id="SMA52345.1"/>
    </source>
</evidence>
<sequence>MREEAKKHFRIPLNRANKITLNFTGGYRSGVQIDRNAPKRTYKYTKKDCDLILGIDTRTSECYIIPIEDTQEWGNTKSLSQLQHYKENWQILIDLALE</sequence>
<reference evidence="1 2" key="1">
    <citation type="submission" date="2016-12" db="EMBL/GenBank/DDBJ databases">
        <authorList>
            <person name="Song W.-J."/>
            <person name="Kurnit D.M."/>
        </authorList>
    </citation>
    <scope>NUCLEOTIDE SEQUENCE [LARGE SCALE GENOMIC DNA]</scope>
    <source>
        <strain evidence="1">BCM-300</strain>
    </source>
</reference>
<dbReference type="Gene3D" id="3.40.1350.10">
    <property type="match status" value="1"/>
</dbReference>
<organism evidence="1 2">
    <name type="scientific">Helicobacter pylori</name>
    <name type="common">Campylobacter pylori</name>
    <dbReference type="NCBI Taxonomy" id="210"/>
    <lineage>
        <taxon>Bacteria</taxon>
        <taxon>Pseudomonadati</taxon>
        <taxon>Campylobacterota</taxon>
        <taxon>Epsilonproteobacteria</taxon>
        <taxon>Campylobacterales</taxon>
        <taxon>Helicobacteraceae</taxon>
        <taxon>Helicobacter</taxon>
    </lineage>
</organism>
<dbReference type="Proteomes" id="UP000198366">
    <property type="component" value="Chromosome I"/>
</dbReference>
<evidence type="ECO:0000313" key="2">
    <source>
        <dbReference type="Proteomes" id="UP000198366"/>
    </source>
</evidence>
<dbReference type="EMBL" id="LT837687">
    <property type="protein sequence ID" value="SMA52345.1"/>
    <property type="molecule type" value="Genomic_DNA"/>
</dbReference>
<accession>A0A238GUE5</accession>
<dbReference type="OMA" id="TRTIECY"/>
<gene>
    <name evidence="1" type="ORF">BCM300_00350</name>
</gene>
<dbReference type="AlphaFoldDB" id="A0A238GUE5"/>
<proteinExistence type="predicted"/>
<name>A0A238GUE5_HELPX</name>
<dbReference type="InterPro" id="IPR011856">
    <property type="entry name" value="tRNA_endonuc-like_dom_sf"/>
</dbReference>